<organism evidence="1 2">
    <name type="scientific">Arctium lappa</name>
    <name type="common">Greater burdock</name>
    <name type="synonym">Lappa major</name>
    <dbReference type="NCBI Taxonomy" id="4217"/>
    <lineage>
        <taxon>Eukaryota</taxon>
        <taxon>Viridiplantae</taxon>
        <taxon>Streptophyta</taxon>
        <taxon>Embryophyta</taxon>
        <taxon>Tracheophyta</taxon>
        <taxon>Spermatophyta</taxon>
        <taxon>Magnoliopsida</taxon>
        <taxon>eudicotyledons</taxon>
        <taxon>Gunneridae</taxon>
        <taxon>Pentapetalae</taxon>
        <taxon>asterids</taxon>
        <taxon>campanulids</taxon>
        <taxon>Asterales</taxon>
        <taxon>Asteraceae</taxon>
        <taxon>Carduoideae</taxon>
        <taxon>Cardueae</taxon>
        <taxon>Arctiinae</taxon>
        <taxon>Arctium</taxon>
    </lineage>
</organism>
<name>A0ACB8Z7U9_ARCLA</name>
<comment type="caution">
    <text evidence="1">The sequence shown here is derived from an EMBL/GenBank/DDBJ whole genome shotgun (WGS) entry which is preliminary data.</text>
</comment>
<keyword evidence="2" id="KW-1185">Reference proteome</keyword>
<dbReference type="Proteomes" id="UP001055879">
    <property type="component" value="Linkage Group LG11"/>
</dbReference>
<protein>
    <submittedName>
        <fullName evidence="1">Uncharacterized protein</fullName>
    </submittedName>
</protein>
<reference evidence="2" key="1">
    <citation type="journal article" date="2022" name="Mol. Ecol. Resour.">
        <title>The genomes of chicory, endive, great burdock and yacon provide insights into Asteraceae palaeo-polyploidization history and plant inulin production.</title>
        <authorList>
            <person name="Fan W."/>
            <person name="Wang S."/>
            <person name="Wang H."/>
            <person name="Wang A."/>
            <person name="Jiang F."/>
            <person name="Liu H."/>
            <person name="Zhao H."/>
            <person name="Xu D."/>
            <person name="Zhang Y."/>
        </authorList>
    </citation>
    <scope>NUCLEOTIDE SEQUENCE [LARGE SCALE GENOMIC DNA]</scope>
    <source>
        <strain evidence="2">cv. Niubang</strain>
    </source>
</reference>
<evidence type="ECO:0000313" key="1">
    <source>
        <dbReference type="EMBL" id="KAI3692275.1"/>
    </source>
</evidence>
<proteinExistence type="predicted"/>
<sequence>MRTSTCIRIETSIASVELQWTSALWTSTNVDLLCSGQEVDWAYYYFFRYDSLSLSLIRYKIHQNFHPQQIKINPNSASKTNNRDQQVLII</sequence>
<dbReference type="EMBL" id="CM042057">
    <property type="protein sequence ID" value="KAI3692275.1"/>
    <property type="molecule type" value="Genomic_DNA"/>
</dbReference>
<evidence type="ECO:0000313" key="2">
    <source>
        <dbReference type="Proteomes" id="UP001055879"/>
    </source>
</evidence>
<reference evidence="1 2" key="2">
    <citation type="journal article" date="2022" name="Mol. Ecol. Resour.">
        <title>The genomes of chicory, endive, great burdock and yacon provide insights into Asteraceae paleo-polyploidization history and plant inulin production.</title>
        <authorList>
            <person name="Fan W."/>
            <person name="Wang S."/>
            <person name="Wang H."/>
            <person name="Wang A."/>
            <person name="Jiang F."/>
            <person name="Liu H."/>
            <person name="Zhao H."/>
            <person name="Xu D."/>
            <person name="Zhang Y."/>
        </authorList>
    </citation>
    <scope>NUCLEOTIDE SEQUENCE [LARGE SCALE GENOMIC DNA]</scope>
    <source>
        <strain evidence="2">cv. Niubang</strain>
    </source>
</reference>
<accession>A0ACB8Z7U9</accession>
<gene>
    <name evidence="1" type="ORF">L6452_32089</name>
</gene>